<feature type="transmembrane region" description="Helical" evidence="7">
    <location>
        <begin position="93"/>
        <end position="114"/>
    </location>
</feature>
<keyword evidence="3" id="KW-1003">Cell membrane</keyword>
<evidence type="ECO:0000256" key="4">
    <source>
        <dbReference type="ARBA" id="ARBA00022692"/>
    </source>
</evidence>
<dbReference type="PANTHER" id="PTHR30151">
    <property type="entry name" value="ALKANE SULFONATE ABC TRANSPORTER-RELATED, MEMBRANE SUBUNIT"/>
    <property type="match status" value="1"/>
</dbReference>
<keyword evidence="2 7" id="KW-0813">Transport</keyword>
<proteinExistence type="inferred from homology"/>
<keyword evidence="4 7" id="KW-0812">Transmembrane</keyword>
<evidence type="ECO:0000256" key="6">
    <source>
        <dbReference type="ARBA" id="ARBA00023136"/>
    </source>
</evidence>
<dbReference type="CDD" id="cd06261">
    <property type="entry name" value="TM_PBP2"/>
    <property type="match status" value="1"/>
</dbReference>
<feature type="domain" description="ABC transmembrane type-1" evidence="8">
    <location>
        <begin position="58"/>
        <end position="242"/>
    </location>
</feature>
<dbReference type="Pfam" id="PF00528">
    <property type="entry name" value="BPD_transp_1"/>
    <property type="match status" value="1"/>
</dbReference>
<dbReference type="PROSITE" id="PS50928">
    <property type="entry name" value="ABC_TM1"/>
    <property type="match status" value="1"/>
</dbReference>
<dbReference type="SUPFAM" id="SSF161098">
    <property type="entry name" value="MetI-like"/>
    <property type="match status" value="1"/>
</dbReference>
<dbReference type="PANTHER" id="PTHR30151:SF41">
    <property type="entry name" value="ABC TRANSPORTER PERMEASE PROTEIN"/>
    <property type="match status" value="1"/>
</dbReference>
<evidence type="ECO:0000313" key="9">
    <source>
        <dbReference type="EMBL" id="KLN55854.1"/>
    </source>
</evidence>
<feature type="transmembrane region" description="Helical" evidence="7">
    <location>
        <begin position="12"/>
        <end position="31"/>
    </location>
</feature>
<dbReference type="InterPro" id="IPR035906">
    <property type="entry name" value="MetI-like_sf"/>
</dbReference>
<evidence type="ECO:0000256" key="2">
    <source>
        <dbReference type="ARBA" id="ARBA00022448"/>
    </source>
</evidence>
<comment type="subcellular location">
    <subcellularLocation>
        <location evidence="1 7">Cell membrane</location>
        <topology evidence="1 7">Multi-pass membrane protein</topology>
    </subcellularLocation>
</comment>
<evidence type="ECO:0000256" key="1">
    <source>
        <dbReference type="ARBA" id="ARBA00004651"/>
    </source>
</evidence>
<evidence type="ECO:0000313" key="10">
    <source>
        <dbReference type="Proteomes" id="UP000035170"/>
    </source>
</evidence>
<feature type="transmembrane region" description="Helical" evidence="7">
    <location>
        <begin position="120"/>
        <end position="140"/>
    </location>
</feature>
<dbReference type="Gene3D" id="1.10.3720.10">
    <property type="entry name" value="MetI-like"/>
    <property type="match status" value="1"/>
</dbReference>
<feature type="transmembrane region" description="Helical" evidence="7">
    <location>
        <begin position="66"/>
        <end position="86"/>
    </location>
</feature>
<comment type="caution">
    <text evidence="9">The sequence shown here is derived from an EMBL/GenBank/DDBJ whole genome shotgun (WGS) entry which is preliminary data.</text>
</comment>
<dbReference type="GO" id="GO:0005886">
    <property type="term" value="C:plasma membrane"/>
    <property type="evidence" value="ECO:0007669"/>
    <property type="project" value="UniProtKB-SubCell"/>
</dbReference>
<keyword evidence="6 7" id="KW-0472">Membrane</keyword>
<dbReference type="Proteomes" id="UP000035170">
    <property type="component" value="Unassembled WGS sequence"/>
</dbReference>
<feature type="transmembrane region" description="Helical" evidence="7">
    <location>
        <begin position="216"/>
        <end position="238"/>
    </location>
</feature>
<dbReference type="PATRIC" id="fig|34073.19.peg.2968"/>
<comment type="similarity">
    <text evidence="7">Belongs to the binding-protein-dependent transport system permease family.</text>
</comment>
<dbReference type="AlphaFoldDB" id="A0A0H2M062"/>
<reference evidence="9 10" key="1">
    <citation type="submission" date="2015-03" db="EMBL/GenBank/DDBJ databases">
        <title>Genome sequence of Variovorax paradoxus TBEA6.</title>
        <authorList>
            <person name="Poehlein A."/>
            <person name="Schuldes J."/>
            <person name="Wuebbeler J.H."/>
            <person name="Hiessl S."/>
            <person name="Steinbuechel A."/>
            <person name="Daniel R."/>
        </authorList>
    </citation>
    <scope>NUCLEOTIDE SEQUENCE [LARGE SCALE GENOMIC DNA]</scope>
    <source>
        <strain evidence="9 10">TBEA6</strain>
    </source>
</reference>
<keyword evidence="5 7" id="KW-1133">Transmembrane helix</keyword>
<dbReference type="RefSeq" id="WP_021007026.1">
    <property type="nucleotide sequence ID" value="NZ_JZWI01000014.1"/>
</dbReference>
<keyword evidence="10" id="KW-1185">Reference proteome</keyword>
<evidence type="ECO:0000259" key="8">
    <source>
        <dbReference type="PROSITE" id="PS50928"/>
    </source>
</evidence>
<evidence type="ECO:0000256" key="3">
    <source>
        <dbReference type="ARBA" id="ARBA00022475"/>
    </source>
</evidence>
<evidence type="ECO:0000256" key="5">
    <source>
        <dbReference type="ARBA" id="ARBA00022989"/>
    </source>
</evidence>
<gene>
    <name evidence="9" type="primary">ssuC10</name>
    <name evidence="9" type="ORF">VPARA_28890</name>
</gene>
<accession>A0A0H2M062</accession>
<dbReference type="InterPro" id="IPR000515">
    <property type="entry name" value="MetI-like"/>
</dbReference>
<protein>
    <submittedName>
        <fullName evidence="9">Putative aliphatic sulfonates transport permease protein SsuC</fullName>
    </submittedName>
</protein>
<dbReference type="GO" id="GO:0055085">
    <property type="term" value="P:transmembrane transport"/>
    <property type="evidence" value="ECO:0007669"/>
    <property type="project" value="InterPro"/>
</dbReference>
<name>A0A0H2M062_VARPD</name>
<dbReference type="EMBL" id="JZWI01000014">
    <property type="protein sequence ID" value="KLN55854.1"/>
    <property type="molecule type" value="Genomic_DNA"/>
</dbReference>
<organism evidence="9 10">
    <name type="scientific">Variovorax paradoxus</name>
    <dbReference type="NCBI Taxonomy" id="34073"/>
    <lineage>
        <taxon>Bacteria</taxon>
        <taxon>Pseudomonadati</taxon>
        <taxon>Pseudomonadota</taxon>
        <taxon>Betaproteobacteria</taxon>
        <taxon>Burkholderiales</taxon>
        <taxon>Comamonadaceae</taxon>
        <taxon>Variovorax</taxon>
    </lineage>
</organism>
<sequence length="252" mass="27730">MSSPTQRMLRSPVLAFVGLAIVWEIAVHAFAPSPRYLPALSAIAQDAWSVWPQLMRGFGRTLLETVLGFAMGAVFGCLCGTVFTYSRWMERSVFPLFVVSQTVPVVAFGALIVIWFGNSLLAKVMTAFFLTFFPVTVNTLRGLKSCDPQRIALMKSFGAGRLVMFFKLAVPSALPQIMVGLRVAIGLSLIGSVVGEWFGETVGLGVMLMEAMNADLVLRLWVVMFACGLMGALLYGLLTFVERRLVWWRSES</sequence>
<evidence type="ECO:0000256" key="7">
    <source>
        <dbReference type="RuleBase" id="RU363032"/>
    </source>
</evidence>